<keyword evidence="2" id="KW-0812">Transmembrane</keyword>
<feature type="compositionally biased region" description="Polar residues" evidence="1">
    <location>
        <begin position="197"/>
        <end position="221"/>
    </location>
</feature>
<evidence type="ECO:0000256" key="1">
    <source>
        <dbReference type="SAM" id="MobiDB-lite"/>
    </source>
</evidence>
<feature type="region of interest" description="Disordered" evidence="1">
    <location>
        <begin position="92"/>
        <end position="145"/>
    </location>
</feature>
<sequence>MKEYSPKPDLWSKIQKQKDFDSQVKMHAANLPIREPKAELWSDIEQELDQRKPVVSLWKYGLAAAAIALIVVIAGTAYLQLGEKESEVPLITANDTNTTAVEIPETENPPQPETEKPTPEPKQVLASGEEKPKQKSINRASTDPIEVPPLRVSDLSIEKNLVADIIIPPTPEVEPQKTYHKVAISWGLQERVKFKTNFGSPSPENLPNAQLSRANTTNNSIKIKFQKD</sequence>
<keyword evidence="4" id="KW-1185">Reference proteome</keyword>
<evidence type="ECO:0000313" key="4">
    <source>
        <dbReference type="Proteomes" id="UP001163156"/>
    </source>
</evidence>
<keyword evidence="2" id="KW-0472">Membrane</keyword>
<feature type="transmembrane region" description="Helical" evidence="2">
    <location>
        <begin position="60"/>
        <end position="81"/>
    </location>
</feature>
<dbReference type="Proteomes" id="UP001163156">
    <property type="component" value="Chromosome"/>
</dbReference>
<gene>
    <name evidence="3" type="ORF">OM944_09210</name>
</gene>
<evidence type="ECO:0000256" key="2">
    <source>
        <dbReference type="SAM" id="Phobius"/>
    </source>
</evidence>
<feature type="region of interest" description="Disordered" evidence="1">
    <location>
        <begin position="197"/>
        <end position="228"/>
    </location>
</feature>
<accession>A0ABY6MLX4</accession>
<reference evidence="3" key="1">
    <citation type="submission" date="2022-10" db="EMBL/GenBank/DDBJ databases">
        <title>Algoriphagus sp. a novel bacteria isolate from halophytes salicornia europaea.</title>
        <authorList>
            <person name="Peng Y."/>
            <person name="Jiang L."/>
            <person name="Lee J."/>
        </authorList>
    </citation>
    <scope>NUCLEOTIDE SEQUENCE</scope>
    <source>
        <strain evidence="3">TR-M5</strain>
    </source>
</reference>
<dbReference type="EMBL" id="CP110226">
    <property type="protein sequence ID" value="UZD24663.1"/>
    <property type="molecule type" value="Genomic_DNA"/>
</dbReference>
<proteinExistence type="predicted"/>
<dbReference type="RefSeq" id="WP_264811372.1">
    <property type="nucleotide sequence ID" value="NZ_CP110226.1"/>
</dbReference>
<keyword evidence="2" id="KW-1133">Transmembrane helix</keyword>
<name>A0ABY6MLX4_9BACT</name>
<protein>
    <submittedName>
        <fullName evidence="3">Uncharacterized protein</fullName>
    </submittedName>
</protein>
<organism evidence="3 4">
    <name type="scientific">Algoriphagus halophytocola</name>
    <dbReference type="NCBI Taxonomy" id="2991499"/>
    <lineage>
        <taxon>Bacteria</taxon>
        <taxon>Pseudomonadati</taxon>
        <taxon>Bacteroidota</taxon>
        <taxon>Cytophagia</taxon>
        <taxon>Cytophagales</taxon>
        <taxon>Cyclobacteriaceae</taxon>
        <taxon>Algoriphagus</taxon>
    </lineage>
</organism>
<evidence type="ECO:0000313" key="3">
    <source>
        <dbReference type="EMBL" id="UZD24663.1"/>
    </source>
</evidence>